<keyword evidence="2" id="KW-0812">Transmembrane</keyword>
<gene>
    <name evidence="4" type="primary">mecR1_1</name>
    <name evidence="4" type="ORF">UC8_12480</name>
</gene>
<protein>
    <submittedName>
        <fullName evidence="4">Methicillin resistance mecR1 protein</fullName>
    </submittedName>
</protein>
<dbReference type="Gene3D" id="2.60.450.10">
    <property type="entry name" value="Lipopolysaccharide (LPS) transport protein A like domain"/>
    <property type="match status" value="1"/>
</dbReference>
<dbReference type="Pfam" id="PF05569">
    <property type="entry name" value="Peptidase_M56"/>
    <property type="match status" value="1"/>
</dbReference>
<evidence type="ECO:0000256" key="2">
    <source>
        <dbReference type="SAM" id="Phobius"/>
    </source>
</evidence>
<sequence>MNTWLSLSASDIWALLIQQSAQVTVLIVCVLGLVRLCAKNRPHLAHALWGLVLLKCLTPPIFALPLSPFCLLQPASEAAATRPTEPVQIAQRATLTEVAPQQKSTSRPRAHDFRTPSSWHPSKDAFTASSSPPSIAPVNDVLTSNSTVGESRGPRFVQWAVAAWAISAGVCLLVAAMRLSWFLRNVRKARVEPNASTQQILRQLLRDLPKRRFSFRRRVRVVVVDSLIGPAVVGILRPRILLPRVLESECTAGELRILLGHELTHIRRGDLWWALLQTIACCLWWFHPLVHWVSRWFDRVTELSCDEETVASLHCQPAEYARSLLSVLERKHLLYSAPALPGVRPVELTAKRMERIMQLSHNAKASRPWWVRLVMLFGALALLPGAAWSVASEQDLPQPNKYRVEQAPLASSPTLPETAQPKPAVKATPFIKTYEPRLALRRIKQDESCDDAQAKMILQSWLLNNLQLNRVRGTNNDNSTGVVVSSSRIIVRGYESSHQRVEKELSRIEKHGFRKQVVIDTRFISIGSTQFNELPFDWKLLPQTQAGVPILLRQMSPAETRSLVEAVQADERANVLHAPRCTCFNGQEIDISDITQRPFVVGFNHRAGAEDEAEIRIEKNGVELTFCPVAEDRFVSLDVQYCRSTITDVSSFSFQSSGETKTVQVPKVLKQQFHNQISFPAGHSLAYAMPDSSDENKVSLVIVTATPASQADNTAKQNASAIAPTPTASGDFVYYGTRPVVYEKDRGAKAESEVKVESIVIKADGPRMSEDDIRALTEAIGKFGWTPHLEGTFEYEIADEKVVLKGKNIALSADRDDPQLTSPGGVLTLDTANKTMHFRADTNFDFVMDDSVLRVSGIELLLGEAGLQVSGAPLRFELKEYALRGECEKLTYTDKLQFSGNVQLQKGDTQLAADRVSLEDFESSHLQLRGNVSLSRHRPKTDKAATTINAPQLKYDLETDSVDFE</sequence>
<feature type="compositionally biased region" description="Polar residues" evidence="1">
    <location>
        <begin position="97"/>
        <end position="107"/>
    </location>
</feature>
<dbReference type="EMBL" id="CP042914">
    <property type="protein sequence ID" value="QEG39284.1"/>
    <property type="molecule type" value="Genomic_DNA"/>
</dbReference>
<dbReference type="InterPro" id="IPR052173">
    <property type="entry name" value="Beta-lactam_resp_regulator"/>
</dbReference>
<evidence type="ECO:0000256" key="1">
    <source>
        <dbReference type="SAM" id="MobiDB-lite"/>
    </source>
</evidence>
<feature type="region of interest" description="Disordered" evidence="1">
    <location>
        <begin position="97"/>
        <end position="132"/>
    </location>
</feature>
<evidence type="ECO:0000313" key="5">
    <source>
        <dbReference type="Proteomes" id="UP000325286"/>
    </source>
</evidence>
<feature type="transmembrane region" description="Helical" evidence="2">
    <location>
        <begin position="369"/>
        <end position="391"/>
    </location>
</feature>
<name>A0A5B9QK88_9BACT</name>
<dbReference type="RefSeq" id="WP_068138613.1">
    <property type="nucleotide sequence ID" value="NZ_CP042914.1"/>
</dbReference>
<proteinExistence type="predicted"/>
<keyword evidence="5" id="KW-1185">Reference proteome</keyword>
<reference evidence="4 5" key="1">
    <citation type="submission" date="2019-08" db="EMBL/GenBank/DDBJ databases">
        <title>Deep-cultivation of Planctomycetes and their phenomic and genomic characterization uncovers novel biology.</title>
        <authorList>
            <person name="Wiegand S."/>
            <person name="Jogler M."/>
            <person name="Boedeker C."/>
            <person name="Pinto D."/>
            <person name="Vollmers J."/>
            <person name="Rivas-Marin E."/>
            <person name="Kohn T."/>
            <person name="Peeters S.H."/>
            <person name="Heuer A."/>
            <person name="Rast P."/>
            <person name="Oberbeckmann S."/>
            <person name="Bunk B."/>
            <person name="Jeske O."/>
            <person name="Meyerdierks A."/>
            <person name="Storesund J.E."/>
            <person name="Kallscheuer N."/>
            <person name="Luecker S."/>
            <person name="Lage O.M."/>
            <person name="Pohl T."/>
            <person name="Merkel B.J."/>
            <person name="Hornburger P."/>
            <person name="Mueller R.-W."/>
            <person name="Bruemmer F."/>
            <person name="Labrenz M."/>
            <person name="Spormann A.M."/>
            <person name="Op den Camp H."/>
            <person name="Overmann J."/>
            <person name="Amann R."/>
            <person name="Jetten M.S.M."/>
            <person name="Mascher T."/>
            <person name="Medema M.H."/>
            <person name="Devos D.P."/>
            <person name="Kaster A.-K."/>
            <person name="Ovreas L."/>
            <person name="Rohde M."/>
            <person name="Galperin M.Y."/>
            <person name="Jogler C."/>
        </authorList>
    </citation>
    <scope>NUCLEOTIDE SEQUENCE [LARGE SCALE GENOMIC DNA]</scope>
    <source>
        <strain evidence="4 5">UC8</strain>
    </source>
</reference>
<evidence type="ECO:0000259" key="3">
    <source>
        <dbReference type="Pfam" id="PF05569"/>
    </source>
</evidence>
<dbReference type="AlphaFoldDB" id="A0A5B9QK88"/>
<organism evidence="4 5">
    <name type="scientific">Roseimaritima ulvae</name>
    <dbReference type="NCBI Taxonomy" id="980254"/>
    <lineage>
        <taxon>Bacteria</taxon>
        <taxon>Pseudomonadati</taxon>
        <taxon>Planctomycetota</taxon>
        <taxon>Planctomycetia</taxon>
        <taxon>Pirellulales</taxon>
        <taxon>Pirellulaceae</taxon>
        <taxon>Roseimaritima</taxon>
    </lineage>
</organism>
<feature type="transmembrane region" description="Helical" evidence="2">
    <location>
        <begin position="46"/>
        <end position="66"/>
    </location>
</feature>
<dbReference type="Proteomes" id="UP000325286">
    <property type="component" value="Chromosome"/>
</dbReference>
<accession>A0A5B9QK88</accession>
<feature type="domain" description="Peptidase M56" evidence="3">
    <location>
        <begin position="17"/>
        <end position="332"/>
    </location>
</feature>
<keyword evidence="2" id="KW-0472">Membrane</keyword>
<dbReference type="OrthoDB" id="219918at2"/>
<feature type="transmembrane region" description="Helical" evidence="2">
    <location>
        <begin position="271"/>
        <end position="290"/>
    </location>
</feature>
<dbReference type="KEGG" id="rul:UC8_12480"/>
<dbReference type="InterPro" id="IPR008756">
    <property type="entry name" value="Peptidase_M56"/>
</dbReference>
<feature type="transmembrane region" description="Helical" evidence="2">
    <location>
        <begin position="12"/>
        <end position="34"/>
    </location>
</feature>
<dbReference type="CDD" id="cd07341">
    <property type="entry name" value="M56_BlaR1_MecR1_like"/>
    <property type="match status" value="1"/>
</dbReference>
<feature type="transmembrane region" description="Helical" evidence="2">
    <location>
        <begin position="219"/>
        <end position="236"/>
    </location>
</feature>
<feature type="transmembrane region" description="Helical" evidence="2">
    <location>
        <begin position="156"/>
        <end position="181"/>
    </location>
</feature>
<dbReference type="PANTHER" id="PTHR34978:SF3">
    <property type="entry name" value="SLR0241 PROTEIN"/>
    <property type="match status" value="1"/>
</dbReference>
<evidence type="ECO:0000313" key="4">
    <source>
        <dbReference type="EMBL" id="QEG39284.1"/>
    </source>
</evidence>
<keyword evidence="2" id="KW-1133">Transmembrane helix</keyword>
<dbReference type="PANTHER" id="PTHR34978">
    <property type="entry name" value="POSSIBLE SENSOR-TRANSDUCER PROTEIN BLAR"/>
    <property type="match status" value="1"/>
</dbReference>